<evidence type="ECO:0000313" key="2">
    <source>
        <dbReference type="EMBL" id="CEN38576.1"/>
    </source>
</evidence>
<proteinExistence type="predicted"/>
<reference evidence="2 3" key="1">
    <citation type="submission" date="2015-01" db="EMBL/GenBank/DDBJ databases">
        <authorList>
            <person name="MANFREDI Pablo"/>
        </authorList>
    </citation>
    <scope>NUCLEOTIDE SEQUENCE [LARGE SCALE GENOMIC DNA]</scope>
    <source>
        <strain evidence="2 3">Ccy74</strain>
    </source>
</reference>
<dbReference type="AlphaFoldDB" id="A0A0B7HFS5"/>
<keyword evidence="1" id="KW-1133">Transmembrane helix</keyword>
<evidence type="ECO:0000256" key="1">
    <source>
        <dbReference type="SAM" id="Phobius"/>
    </source>
</evidence>
<dbReference type="RefSeq" id="WP_018278681.1">
    <property type="nucleotide sequence ID" value="NZ_CDOF01000022.1"/>
</dbReference>
<dbReference type="OrthoDB" id="1151084at2"/>
<feature type="transmembrane region" description="Helical" evidence="1">
    <location>
        <begin position="64"/>
        <end position="84"/>
    </location>
</feature>
<keyword evidence="1" id="KW-0472">Membrane</keyword>
<evidence type="ECO:0000313" key="3">
    <source>
        <dbReference type="Proteomes" id="UP000038083"/>
    </source>
</evidence>
<accession>A0A0B7HFS5</accession>
<feature type="transmembrane region" description="Helical" evidence="1">
    <location>
        <begin position="32"/>
        <end position="52"/>
    </location>
</feature>
<dbReference type="EMBL" id="CDOG01000023">
    <property type="protein sequence ID" value="CEN38576.1"/>
    <property type="molecule type" value="Genomic_DNA"/>
</dbReference>
<protein>
    <submittedName>
        <fullName evidence="2">Uncharacterized protein</fullName>
    </submittedName>
</protein>
<keyword evidence="1" id="KW-0812">Transmembrane</keyword>
<gene>
    <name evidence="2" type="ORF">CCYN74_30197</name>
</gene>
<sequence>MKPNISKGLEGVIAGESIDFLVFAKKRMFRTVAVFFIIYGVFGVLFFLGLLNDFLVSDKAHKKLLIWSLIFCLLTIYIYFSVGLNSFFRDGGYFVGTPTRLIHYQKGISKIYNWQDFTGNIEMNPKKHYVTFYLHTNHKEKVDDRRYMICDIVNLPYVDDVLQIERIARKRINEHRDTDKYIF</sequence>
<dbReference type="Proteomes" id="UP000038083">
    <property type="component" value="Unassembled WGS sequence"/>
</dbReference>
<organism evidence="2 3">
    <name type="scientific">Capnocytophaga cynodegmi</name>
    <dbReference type="NCBI Taxonomy" id="28189"/>
    <lineage>
        <taxon>Bacteria</taxon>
        <taxon>Pseudomonadati</taxon>
        <taxon>Bacteroidota</taxon>
        <taxon>Flavobacteriia</taxon>
        <taxon>Flavobacteriales</taxon>
        <taxon>Flavobacteriaceae</taxon>
        <taxon>Capnocytophaga</taxon>
    </lineage>
</organism>
<name>A0A0B7HFS5_9FLAO</name>